<evidence type="ECO:0000313" key="2">
    <source>
        <dbReference type="EMBL" id="CAE2271414.1"/>
    </source>
</evidence>
<reference evidence="2" key="1">
    <citation type="submission" date="2021-01" db="EMBL/GenBank/DDBJ databases">
        <authorList>
            <person name="Corre E."/>
            <person name="Pelletier E."/>
            <person name="Niang G."/>
            <person name="Scheremetjew M."/>
            <person name="Finn R."/>
            <person name="Kale V."/>
            <person name="Holt S."/>
            <person name="Cochrane G."/>
            <person name="Meng A."/>
            <person name="Brown T."/>
            <person name="Cohen L."/>
        </authorList>
    </citation>
    <scope>NUCLEOTIDE SEQUENCE</scope>
    <source>
        <strain evidence="2">CCMP 2712</strain>
    </source>
</reference>
<dbReference type="AlphaFoldDB" id="A0A7S4N892"/>
<evidence type="ECO:0000256" key="1">
    <source>
        <dbReference type="SAM" id="MobiDB-lite"/>
    </source>
</evidence>
<accession>A0A7S4N892</accession>
<dbReference type="EMBL" id="HBKN01009000">
    <property type="protein sequence ID" value="CAE2271414.1"/>
    <property type="molecule type" value="Transcribed_RNA"/>
</dbReference>
<protein>
    <submittedName>
        <fullName evidence="2">Uncharacterized protein</fullName>
    </submittedName>
</protein>
<sequence>MLEFAEELETEQIYQWEEDERYYDLIAARKVEDSLRETERSLLVTPNWEGDDVKEEQAAADEINEQDEASRLWAIRIAAMQQELEVEGVDAGIRRGAGNGADLPVGGGRALLRPHRS</sequence>
<organism evidence="2">
    <name type="scientific">Guillardia theta</name>
    <name type="common">Cryptophyte</name>
    <name type="synonym">Cryptomonas phi</name>
    <dbReference type="NCBI Taxonomy" id="55529"/>
    <lineage>
        <taxon>Eukaryota</taxon>
        <taxon>Cryptophyceae</taxon>
        <taxon>Pyrenomonadales</taxon>
        <taxon>Geminigeraceae</taxon>
        <taxon>Guillardia</taxon>
    </lineage>
</organism>
<proteinExistence type="predicted"/>
<name>A0A7S4N892_GUITH</name>
<feature type="region of interest" description="Disordered" evidence="1">
    <location>
        <begin position="95"/>
        <end position="117"/>
    </location>
</feature>
<feature type="compositionally biased region" description="Gly residues" evidence="1">
    <location>
        <begin position="95"/>
        <end position="109"/>
    </location>
</feature>
<gene>
    <name evidence="2" type="ORF">GTHE00462_LOCUS7072</name>
</gene>